<reference evidence="3" key="1">
    <citation type="journal article" date="2019" name="Int. J. Syst. Evol. Microbiol.">
        <title>The Global Catalogue of Microorganisms (GCM) 10K type strain sequencing project: providing services to taxonomists for standard genome sequencing and annotation.</title>
        <authorList>
            <consortium name="The Broad Institute Genomics Platform"/>
            <consortium name="The Broad Institute Genome Sequencing Center for Infectious Disease"/>
            <person name="Wu L."/>
            <person name="Ma J."/>
        </authorList>
    </citation>
    <scope>NUCLEOTIDE SEQUENCE [LARGE SCALE GENOMIC DNA]</scope>
    <source>
        <strain evidence="3">KCTC 42730</strain>
    </source>
</reference>
<feature type="domain" description="N-acetyltransferase" evidence="1">
    <location>
        <begin position="34"/>
        <end position="180"/>
    </location>
</feature>
<proteinExistence type="predicted"/>
<dbReference type="SUPFAM" id="SSF55729">
    <property type="entry name" value="Acyl-CoA N-acyltransferases (Nat)"/>
    <property type="match status" value="1"/>
</dbReference>
<organism evidence="2 3">
    <name type="scientific">Pseudoalteromonas fenneropenaei</name>
    <dbReference type="NCBI Taxonomy" id="1737459"/>
    <lineage>
        <taxon>Bacteria</taxon>
        <taxon>Pseudomonadati</taxon>
        <taxon>Pseudomonadota</taxon>
        <taxon>Gammaproteobacteria</taxon>
        <taxon>Alteromonadales</taxon>
        <taxon>Pseudoalteromonadaceae</taxon>
        <taxon>Pseudoalteromonas</taxon>
    </lineage>
</organism>
<keyword evidence="3" id="KW-1185">Reference proteome</keyword>
<evidence type="ECO:0000259" key="1">
    <source>
        <dbReference type="PROSITE" id="PS51186"/>
    </source>
</evidence>
<comment type="caution">
    <text evidence="2">The sequence shown here is derived from an EMBL/GenBank/DDBJ whole genome shotgun (WGS) entry which is preliminary data.</text>
</comment>
<dbReference type="EC" id="2.3.-.-" evidence="2"/>
<keyword evidence="2" id="KW-0012">Acyltransferase</keyword>
<gene>
    <name evidence="2" type="ORF">ACFOEE_02720</name>
</gene>
<name>A0ABV7CFT7_9GAMM</name>
<protein>
    <submittedName>
        <fullName evidence="2">GNAT family N-acetyltransferase</fullName>
        <ecNumber evidence="2">2.3.-.-</ecNumber>
    </submittedName>
</protein>
<dbReference type="Proteomes" id="UP001595453">
    <property type="component" value="Unassembled WGS sequence"/>
</dbReference>
<accession>A0ABV7CFT7</accession>
<dbReference type="InterPro" id="IPR016181">
    <property type="entry name" value="Acyl_CoA_acyltransferase"/>
</dbReference>
<sequence>MADARSSLILAKLNPPIMQALGILLPSRKYQLEINLREITVENWLDMINLEITKEQEDFVALPSEAIAASKFYEYYINRGIYLGDKPVGFIQYYPNFRDGKPKEIFIDQLLIDVEFQGKGYGSAATKLVLEEIKNLSGFDSISICYVEGHDIMRRFFERFGFKVIEQDEFDETIMELNYA</sequence>
<dbReference type="GO" id="GO:0016746">
    <property type="term" value="F:acyltransferase activity"/>
    <property type="evidence" value="ECO:0007669"/>
    <property type="project" value="UniProtKB-KW"/>
</dbReference>
<dbReference type="Gene3D" id="3.40.630.30">
    <property type="match status" value="1"/>
</dbReference>
<evidence type="ECO:0000313" key="3">
    <source>
        <dbReference type="Proteomes" id="UP001595453"/>
    </source>
</evidence>
<dbReference type="EMBL" id="JBHRSD010000002">
    <property type="protein sequence ID" value="MFC3031439.1"/>
    <property type="molecule type" value="Genomic_DNA"/>
</dbReference>
<evidence type="ECO:0000313" key="2">
    <source>
        <dbReference type="EMBL" id="MFC3031439.1"/>
    </source>
</evidence>
<keyword evidence="2" id="KW-0808">Transferase</keyword>
<dbReference type="InterPro" id="IPR000182">
    <property type="entry name" value="GNAT_dom"/>
</dbReference>
<dbReference type="CDD" id="cd04301">
    <property type="entry name" value="NAT_SF"/>
    <property type="match status" value="1"/>
</dbReference>
<dbReference type="Pfam" id="PF00583">
    <property type="entry name" value="Acetyltransf_1"/>
    <property type="match status" value="1"/>
</dbReference>
<dbReference type="RefSeq" id="WP_377120665.1">
    <property type="nucleotide sequence ID" value="NZ_JBHRSD010000002.1"/>
</dbReference>
<dbReference type="PROSITE" id="PS51186">
    <property type="entry name" value="GNAT"/>
    <property type="match status" value="1"/>
</dbReference>